<comment type="caution">
    <text evidence="1">The sequence shown here is derived from an EMBL/GenBank/DDBJ whole genome shotgun (WGS) entry which is preliminary data.</text>
</comment>
<keyword evidence="2" id="KW-1185">Reference proteome</keyword>
<dbReference type="AlphaFoldDB" id="A0A9Q1HH93"/>
<dbReference type="EMBL" id="JAIZAY010000001">
    <property type="protein sequence ID" value="KAJ8049827.1"/>
    <property type="molecule type" value="Genomic_DNA"/>
</dbReference>
<protein>
    <submittedName>
        <fullName evidence="1">Uncharacterized protein</fullName>
    </submittedName>
</protein>
<sequence length="125" mass="14238">MSLFNTFSAKVVEQSIPDCSIFTLVPRVGKIFTQLVLESVHVKTRIWCMDGGAVVQAEDDVQCQEENNEMNFNGKDGLDRAKMVPQMFRHLKIHCAPLSHFSRRRLLANEGLLITFYESMMISCP</sequence>
<name>A0A9Q1HH93_HOLLE</name>
<dbReference type="Proteomes" id="UP001152320">
    <property type="component" value="Chromosome 1"/>
</dbReference>
<gene>
    <name evidence="1" type="ORF">HOLleu_02743</name>
</gene>
<proteinExistence type="predicted"/>
<reference evidence="1" key="1">
    <citation type="submission" date="2021-10" db="EMBL/GenBank/DDBJ databases">
        <title>Tropical sea cucumber genome reveals ecological adaptation and Cuvierian tubules defense mechanism.</title>
        <authorList>
            <person name="Chen T."/>
        </authorList>
    </citation>
    <scope>NUCLEOTIDE SEQUENCE</scope>
    <source>
        <strain evidence="1">Nanhai2018</strain>
        <tissue evidence="1">Muscle</tissue>
    </source>
</reference>
<evidence type="ECO:0000313" key="1">
    <source>
        <dbReference type="EMBL" id="KAJ8049827.1"/>
    </source>
</evidence>
<organism evidence="1 2">
    <name type="scientific">Holothuria leucospilota</name>
    <name type="common">Black long sea cucumber</name>
    <name type="synonym">Mertensiothuria leucospilota</name>
    <dbReference type="NCBI Taxonomy" id="206669"/>
    <lineage>
        <taxon>Eukaryota</taxon>
        <taxon>Metazoa</taxon>
        <taxon>Echinodermata</taxon>
        <taxon>Eleutherozoa</taxon>
        <taxon>Echinozoa</taxon>
        <taxon>Holothuroidea</taxon>
        <taxon>Aspidochirotacea</taxon>
        <taxon>Aspidochirotida</taxon>
        <taxon>Holothuriidae</taxon>
        <taxon>Holothuria</taxon>
    </lineage>
</organism>
<evidence type="ECO:0000313" key="2">
    <source>
        <dbReference type="Proteomes" id="UP001152320"/>
    </source>
</evidence>
<accession>A0A9Q1HH93</accession>